<dbReference type="GO" id="GO:0045017">
    <property type="term" value="P:glycerolipid biosynthetic process"/>
    <property type="evidence" value="ECO:0007669"/>
    <property type="project" value="InterPro"/>
</dbReference>
<evidence type="ECO:0000313" key="3">
    <source>
        <dbReference type="Proteomes" id="UP000593567"/>
    </source>
</evidence>
<comment type="caution">
    <text evidence="2">The sequence shown here is derived from an EMBL/GenBank/DDBJ whole genome shotgun (WGS) entry which is preliminary data.</text>
</comment>
<feature type="domain" description="O-acyltransferase WSD1-like N-terminal" evidence="1">
    <location>
        <begin position="109"/>
        <end position="213"/>
    </location>
</feature>
<protein>
    <recommendedName>
        <fullName evidence="1">O-acyltransferase WSD1-like N-terminal domain-containing protein</fullName>
    </recommendedName>
</protein>
<dbReference type="Proteomes" id="UP000593567">
    <property type="component" value="Unassembled WGS sequence"/>
</dbReference>
<dbReference type="AlphaFoldDB" id="A0A7J7JRX7"/>
<reference evidence="2" key="1">
    <citation type="submission" date="2020-06" db="EMBL/GenBank/DDBJ databases">
        <title>Draft genome of Bugula neritina, a colonial animal packing powerful symbionts and potential medicines.</title>
        <authorList>
            <person name="Rayko M."/>
        </authorList>
    </citation>
    <scope>NUCLEOTIDE SEQUENCE [LARGE SCALE GENOMIC DNA]</scope>
    <source>
        <strain evidence="2">Kwan_BN1</strain>
    </source>
</reference>
<name>A0A7J7JRX7_BUGNE</name>
<keyword evidence="3" id="KW-1185">Reference proteome</keyword>
<dbReference type="OrthoDB" id="10058062at2759"/>
<evidence type="ECO:0000259" key="1">
    <source>
        <dbReference type="Pfam" id="PF03007"/>
    </source>
</evidence>
<proteinExistence type="predicted"/>
<dbReference type="InterPro" id="IPR004255">
    <property type="entry name" value="O-acyltransferase_WSD1_N"/>
</dbReference>
<evidence type="ECO:0000313" key="2">
    <source>
        <dbReference type="EMBL" id="KAF6028391.1"/>
    </source>
</evidence>
<dbReference type="GO" id="GO:0004144">
    <property type="term" value="F:diacylglycerol O-acyltransferase activity"/>
    <property type="evidence" value="ECO:0007669"/>
    <property type="project" value="InterPro"/>
</dbReference>
<gene>
    <name evidence="2" type="ORF">EB796_013280</name>
</gene>
<sequence>MESLWIMSDDRPLTFKELRLQRQRNTSVGVDAEGNPLIQGVKAENDAVKVEEVNMQSGREAAGMSHDPSRTMTRNIHSVVVVLEKSLDVEALIQTIQQRLISLKKSDSNERYFPKFTQKLVEIAGGSLVWVDDSNFALSRHVLVHTQPVRNQADMQTFLEAQTRQGIPVDAPLWQLVIASGYGTLQDRVLVWRFHGAMYDGVTLAKILTFTLTNPHNILFRAHDQYFHRNDHLVTFYGKG</sequence>
<accession>A0A7J7JRX7</accession>
<dbReference type="SUPFAM" id="SSF52777">
    <property type="entry name" value="CoA-dependent acyltransferases"/>
    <property type="match status" value="1"/>
</dbReference>
<dbReference type="Pfam" id="PF03007">
    <property type="entry name" value="WS_DGAT_cat"/>
    <property type="match status" value="1"/>
</dbReference>
<dbReference type="EMBL" id="VXIV02001954">
    <property type="protein sequence ID" value="KAF6028391.1"/>
    <property type="molecule type" value="Genomic_DNA"/>
</dbReference>
<organism evidence="2 3">
    <name type="scientific">Bugula neritina</name>
    <name type="common">Brown bryozoan</name>
    <name type="synonym">Sertularia neritina</name>
    <dbReference type="NCBI Taxonomy" id="10212"/>
    <lineage>
        <taxon>Eukaryota</taxon>
        <taxon>Metazoa</taxon>
        <taxon>Spiralia</taxon>
        <taxon>Lophotrochozoa</taxon>
        <taxon>Bryozoa</taxon>
        <taxon>Gymnolaemata</taxon>
        <taxon>Cheilostomatida</taxon>
        <taxon>Flustrina</taxon>
        <taxon>Buguloidea</taxon>
        <taxon>Bugulidae</taxon>
        <taxon>Bugula</taxon>
    </lineage>
</organism>